<evidence type="ECO:0000256" key="1">
    <source>
        <dbReference type="ARBA" id="ARBA00004651"/>
    </source>
</evidence>
<reference evidence="8 9" key="1">
    <citation type="journal article" date="2013" name="Genome Announc.">
        <title>Complete genome sequence of Simiduia agarivorans SA1(T), a marine bacterium able to degrade a variety of polysaccharides.</title>
        <authorList>
            <person name="Lin S.Y."/>
            <person name="Shieh W.Y."/>
            <person name="Chen J.S."/>
            <person name="Tang S.L."/>
        </authorList>
    </citation>
    <scope>NUCLEOTIDE SEQUENCE [LARGE SCALE GENOMIC DNA]</scope>
    <source>
        <strain evidence="9">DSM 21679 / JCM 13881 / BCRC 17597 / SA1</strain>
    </source>
</reference>
<feature type="transmembrane region" description="Helical" evidence="6">
    <location>
        <begin position="20"/>
        <end position="43"/>
    </location>
</feature>
<evidence type="ECO:0000256" key="6">
    <source>
        <dbReference type="SAM" id="Phobius"/>
    </source>
</evidence>
<evidence type="ECO:0000313" key="9">
    <source>
        <dbReference type="Proteomes" id="UP000000466"/>
    </source>
</evidence>
<dbReference type="PANTHER" id="PTHR36115:SF4">
    <property type="entry name" value="MEMBRANE PROTEIN"/>
    <property type="match status" value="1"/>
</dbReference>
<evidence type="ECO:0000256" key="4">
    <source>
        <dbReference type="ARBA" id="ARBA00022989"/>
    </source>
</evidence>
<accession>K4KLA9</accession>
<feature type="transmembrane region" description="Helical" evidence="6">
    <location>
        <begin position="83"/>
        <end position="103"/>
    </location>
</feature>
<proteinExistence type="predicted"/>
<organism evidence="8 9">
    <name type="scientific">Simiduia agarivorans (strain DSM 21679 / JCM 13881 / BCRC 17597 / SA1)</name>
    <dbReference type="NCBI Taxonomy" id="1117647"/>
    <lineage>
        <taxon>Bacteria</taxon>
        <taxon>Pseudomonadati</taxon>
        <taxon>Pseudomonadota</taxon>
        <taxon>Gammaproteobacteria</taxon>
        <taxon>Cellvibrionales</taxon>
        <taxon>Cellvibrionaceae</taxon>
        <taxon>Simiduia</taxon>
    </lineage>
</organism>
<feature type="transmembrane region" description="Helical" evidence="6">
    <location>
        <begin position="136"/>
        <end position="155"/>
    </location>
</feature>
<dbReference type="RefSeq" id="WP_015047008.1">
    <property type="nucleotide sequence ID" value="NC_018868.3"/>
</dbReference>
<evidence type="ECO:0000256" key="3">
    <source>
        <dbReference type="ARBA" id="ARBA00022692"/>
    </source>
</evidence>
<evidence type="ECO:0000313" key="8">
    <source>
        <dbReference type="EMBL" id="AFU98843.1"/>
    </source>
</evidence>
<dbReference type="HOGENOM" id="CLU_053152_3_2_6"/>
<dbReference type="eggNOG" id="COG1714">
    <property type="taxonomic scope" value="Bacteria"/>
</dbReference>
<dbReference type="Proteomes" id="UP000000466">
    <property type="component" value="Chromosome"/>
</dbReference>
<dbReference type="InterPro" id="IPR010432">
    <property type="entry name" value="RDD"/>
</dbReference>
<dbReference type="PANTHER" id="PTHR36115">
    <property type="entry name" value="PROLINE-RICH ANTIGEN HOMOLOG-RELATED"/>
    <property type="match status" value="1"/>
</dbReference>
<feature type="domain" description="RDD" evidence="7">
    <location>
        <begin position="14"/>
        <end position="167"/>
    </location>
</feature>
<dbReference type="OrthoDB" id="9793824at2"/>
<name>K4KLA9_SIMAS</name>
<keyword evidence="4 6" id="KW-1133">Transmembrane helix</keyword>
<evidence type="ECO:0000259" key="7">
    <source>
        <dbReference type="Pfam" id="PF06271"/>
    </source>
</evidence>
<protein>
    <recommendedName>
        <fullName evidence="7">RDD domain-containing protein</fullName>
    </recommendedName>
</protein>
<dbReference type="STRING" id="1117647.M5M_08270"/>
<gene>
    <name evidence="8" type="ordered locus">M5M_08270</name>
</gene>
<sequence length="175" mass="20100">MKLELDLDPTPPRYAGFGIRFAAFVIDSVALMLLVSLPLYLWFGWEQLRFLWQTPPAELLEQYIALLYDPAAARRFLDEVSRLTASMLLHHGILLVIYVVFWVRFLGTPGKMWLGLQIVDARDLSPLSAQASVIRFLGYFVSSFMFGLGFIWVAVDKRHQGFHDMMARSVVIYKP</sequence>
<dbReference type="AlphaFoldDB" id="K4KLA9"/>
<evidence type="ECO:0000256" key="5">
    <source>
        <dbReference type="ARBA" id="ARBA00023136"/>
    </source>
</evidence>
<dbReference type="Pfam" id="PF06271">
    <property type="entry name" value="RDD"/>
    <property type="match status" value="1"/>
</dbReference>
<dbReference type="InterPro" id="IPR051791">
    <property type="entry name" value="Pra-immunoreactive"/>
</dbReference>
<dbReference type="EMBL" id="CP003746">
    <property type="protein sequence ID" value="AFU98843.1"/>
    <property type="molecule type" value="Genomic_DNA"/>
</dbReference>
<evidence type="ECO:0000256" key="2">
    <source>
        <dbReference type="ARBA" id="ARBA00022475"/>
    </source>
</evidence>
<keyword evidence="5 6" id="KW-0472">Membrane</keyword>
<dbReference type="KEGG" id="saga:M5M_08270"/>
<keyword evidence="3 6" id="KW-0812">Transmembrane</keyword>
<keyword evidence="2" id="KW-1003">Cell membrane</keyword>
<keyword evidence="9" id="KW-1185">Reference proteome</keyword>
<dbReference type="GO" id="GO:0005886">
    <property type="term" value="C:plasma membrane"/>
    <property type="evidence" value="ECO:0007669"/>
    <property type="project" value="UniProtKB-SubCell"/>
</dbReference>
<comment type="subcellular location">
    <subcellularLocation>
        <location evidence="1">Cell membrane</location>
        <topology evidence="1">Multi-pass membrane protein</topology>
    </subcellularLocation>
</comment>